<name>A0A9D4S2Q4_DREPO</name>
<dbReference type="Gene3D" id="2.60.120.200">
    <property type="match status" value="1"/>
</dbReference>
<keyword evidence="3" id="KW-1185">Reference proteome</keyword>
<protein>
    <recommendedName>
        <fullName evidence="1">MAM domain-containing protein</fullName>
    </recommendedName>
</protein>
<dbReference type="InterPro" id="IPR013320">
    <property type="entry name" value="ConA-like_dom_sf"/>
</dbReference>
<feature type="domain" description="MAM" evidence="1">
    <location>
        <begin position="1"/>
        <end position="120"/>
    </location>
</feature>
<dbReference type="InterPro" id="IPR000998">
    <property type="entry name" value="MAM_dom"/>
</dbReference>
<dbReference type="GO" id="GO:0016020">
    <property type="term" value="C:membrane"/>
    <property type="evidence" value="ECO:0007669"/>
    <property type="project" value="InterPro"/>
</dbReference>
<dbReference type="SUPFAM" id="SSF49899">
    <property type="entry name" value="Concanavalin A-like lectins/glucanases"/>
    <property type="match status" value="1"/>
</dbReference>
<dbReference type="SMART" id="SM00137">
    <property type="entry name" value="MAM"/>
    <property type="match status" value="1"/>
</dbReference>
<comment type="caution">
    <text evidence="2">The sequence shown here is derived from an EMBL/GenBank/DDBJ whole genome shotgun (WGS) entry which is preliminary data.</text>
</comment>
<accession>A0A9D4S2Q4</accession>
<sequence length="129" mass="13982">MISHSDGSYFFIETSFPRRPNDKARLVSSQQTAGTSCLSFYYNMYGQNVGALNVYVKRGVALGNPVFSQSGTKGQDWKSALVTITSAVQYQLVIEGVVGGGYLGDIAVDDITMTTGTCQTSKYLINRLS</sequence>
<dbReference type="Proteomes" id="UP000828390">
    <property type="component" value="Unassembled WGS sequence"/>
</dbReference>
<dbReference type="EMBL" id="JAIWYP010000001">
    <property type="protein sequence ID" value="KAH3887672.1"/>
    <property type="molecule type" value="Genomic_DNA"/>
</dbReference>
<dbReference type="CDD" id="cd06263">
    <property type="entry name" value="MAM"/>
    <property type="match status" value="1"/>
</dbReference>
<evidence type="ECO:0000313" key="2">
    <source>
        <dbReference type="EMBL" id="KAH3887672.1"/>
    </source>
</evidence>
<reference evidence="2" key="2">
    <citation type="submission" date="2020-11" db="EMBL/GenBank/DDBJ databases">
        <authorList>
            <person name="McCartney M.A."/>
            <person name="Auch B."/>
            <person name="Kono T."/>
            <person name="Mallez S."/>
            <person name="Becker A."/>
            <person name="Gohl D.M."/>
            <person name="Silverstein K.A.T."/>
            <person name="Koren S."/>
            <person name="Bechman K.B."/>
            <person name="Herman A."/>
            <person name="Abrahante J.E."/>
            <person name="Garbe J."/>
        </authorList>
    </citation>
    <scope>NUCLEOTIDE SEQUENCE</scope>
    <source>
        <strain evidence="2">Duluth1</strain>
        <tissue evidence="2">Whole animal</tissue>
    </source>
</reference>
<dbReference type="PRINTS" id="PR00020">
    <property type="entry name" value="MAMDOMAIN"/>
</dbReference>
<dbReference type="Pfam" id="PF00629">
    <property type="entry name" value="MAM"/>
    <property type="match status" value="1"/>
</dbReference>
<proteinExistence type="predicted"/>
<organism evidence="2 3">
    <name type="scientific">Dreissena polymorpha</name>
    <name type="common">Zebra mussel</name>
    <name type="synonym">Mytilus polymorpha</name>
    <dbReference type="NCBI Taxonomy" id="45954"/>
    <lineage>
        <taxon>Eukaryota</taxon>
        <taxon>Metazoa</taxon>
        <taxon>Spiralia</taxon>
        <taxon>Lophotrochozoa</taxon>
        <taxon>Mollusca</taxon>
        <taxon>Bivalvia</taxon>
        <taxon>Autobranchia</taxon>
        <taxon>Heteroconchia</taxon>
        <taxon>Euheterodonta</taxon>
        <taxon>Imparidentia</taxon>
        <taxon>Neoheterodontei</taxon>
        <taxon>Myida</taxon>
        <taxon>Dreissenoidea</taxon>
        <taxon>Dreissenidae</taxon>
        <taxon>Dreissena</taxon>
    </lineage>
</organism>
<dbReference type="PROSITE" id="PS50060">
    <property type="entry name" value="MAM_2"/>
    <property type="match status" value="1"/>
</dbReference>
<evidence type="ECO:0000259" key="1">
    <source>
        <dbReference type="PROSITE" id="PS50060"/>
    </source>
</evidence>
<evidence type="ECO:0000313" key="3">
    <source>
        <dbReference type="Proteomes" id="UP000828390"/>
    </source>
</evidence>
<dbReference type="AlphaFoldDB" id="A0A9D4S2Q4"/>
<dbReference type="PANTHER" id="PTHR23282">
    <property type="entry name" value="APICAL ENDOSOMAL GLYCOPROTEIN PRECURSOR"/>
    <property type="match status" value="1"/>
</dbReference>
<dbReference type="PANTHER" id="PTHR23282:SF148">
    <property type="entry name" value="MAM DOMAIN-CONTAINING PROTEIN"/>
    <property type="match status" value="1"/>
</dbReference>
<reference evidence="2" key="1">
    <citation type="journal article" date="2019" name="bioRxiv">
        <title>The Genome of the Zebra Mussel, Dreissena polymorpha: A Resource for Invasive Species Research.</title>
        <authorList>
            <person name="McCartney M.A."/>
            <person name="Auch B."/>
            <person name="Kono T."/>
            <person name="Mallez S."/>
            <person name="Zhang Y."/>
            <person name="Obille A."/>
            <person name="Becker A."/>
            <person name="Abrahante J.E."/>
            <person name="Garbe J."/>
            <person name="Badalamenti J.P."/>
            <person name="Herman A."/>
            <person name="Mangelson H."/>
            <person name="Liachko I."/>
            <person name="Sullivan S."/>
            <person name="Sone E.D."/>
            <person name="Koren S."/>
            <person name="Silverstein K.A.T."/>
            <person name="Beckman K.B."/>
            <person name="Gohl D.M."/>
        </authorList>
    </citation>
    <scope>NUCLEOTIDE SEQUENCE</scope>
    <source>
        <strain evidence="2">Duluth1</strain>
        <tissue evidence="2">Whole animal</tissue>
    </source>
</reference>
<gene>
    <name evidence="2" type="ORF">DPMN_011690</name>
</gene>
<dbReference type="InterPro" id="IPR051560">
    <property type="entry name" value="MAM_domain-containing"/>
</dbReference>